<evidence type="ECO:0000259" key="2">
    <source>
        <dbReference type="PROSITE" id="PS51832"/>
    </source>
</evidence>
<dbReference type="PANTHER" id="PTHR43155">
    <property type="entry name" value="CYCLIC DI-GMP PHOSPHODIESTERASE PA4108-RELATED"/>
    <property type="match status" value="1"/>
</dbReference>
<reference evidence="3 4" key="1">
    <citation type="submission" date="2017-01" db="EMBL/GenBank/DDBJ databases">
        <title>Genome analysis of Paenibacillus selenitrireducens ES3-24.</title>
        <authorList>
            <person name="Xu D."/>
            <person name="Yao R."/>
            <person name="Zheng S."/>
        </authorList>
    </citation>
    <scope>NUCLEOTIDE SEQUENCE [LARGE SCALE GENOMIC DNA]</scope>
    <source>
        <strain evidence="3 4">ES3-24</strain>
    </source>
</reference>
<dbReference type="SMART" id="SM00471">
    <property type="entry name" value="HDc"/>
    <property type="match status" value="1"/>
</dbReference>
<dbReference type="PANTHER" id="PTHR43155:SF2">
    <property type="entry name" value="CYCLIC DI-GMP PHOSPHODIESTERASE PA4108"/>
    <property type="match status" value="1"/>
</dbReference>
<evidence type="ECO:0000313" key="3">
    <source>
        <dbReference type="EMBL" id="OPA80827.1"/>
    </source>
</evidence>
<dbReference type="CDD" id="cd00077">
    <property type="entry name" value="HDc"/>
    <property type="match status" value="1"/>
</dbReference>
<dbReference type="AlphaFoldDB" id="A0A1T2XLT4"/>
<evidence type="ECO:0000259" key="1">
    <source>
        <dbReference type="PROSITE" id="PS51831"/>
    </source>
</evidence>
<dbReference type="STRING" id="1324314.BVG16_00260"/>
<dbReference type="InterPro" id="IPR006675">
    <property type="entry name" value="HDIG_dom"/>
</dbReference>
<protein>
    <submittedName>
        <fullName evidence="3">HD family phosphohydrolase</fullName>
    </submittedName>
</protein>
<dbReference type="EMBL" id="MSZX01000001">
    <property type="protein sequence ID" value="OPA80827.1"/>
    <property type="molecule type" value="Genomic_DNA"/>
</dbReference>
<evidence type="ECO:0000313" key="4">
    <source>
        <dbReference type="Proteomes" id="UP000190188"/>
    </source>
</evidence>
<dbReference type="Pfam" id="PF13487">
    <property type="entry name" value="HD_5"/>
    <property type="match status" value="1"/>
</dbReference>
<dbReference type="InterPro" id="IPR037522">
    <property type="entry name" value="HD_GYP_dom"/>
</dbReference>
<dbReference type="Proteomes" id="UP000190188">
    <property type="component" value="Unassembled WGS sequence"/>
</dbReference>
<proteinExistence type="predicted"/>
<accession>A0A1T2XLT4</accession>
<dbReference type="NCBIfam" id="TIGR00277">
    <property type="entry name" value="HDIG"/>
    <property type="match status" value="1"/>
</dbReference>
<name>A0A1T2XLT4_9BACL</name>
<keyword evidence="4" id="KW-1185">Reference proteome</keyword>
<sequence>MRVHVMDLDIGDRLSADTFNSYGLHVLSRGTLLRSQEISKLLLHQIDYVDVETRQQPEQLDEPESLLTELNTLADETFRLLKPIYEDSITGTESLFKEALAEGVINDKIVQDTFIPLTNHVKDQRDVVDLLLMLNNQNDYTIQHSIQVGILSYFIANWMGYDETESQLIGKAGYLHDIGKCRVDDEILNKPGKLTDYEFRMMTQHTIHGYEIIRNSIYPYSIAVVALQHHERMDGSGYPFHLQGTNIHPYAKIVSVADVYCAMITERIYQTKRDLLTVLKELHEMSFTKLDPTVTHIFISQMIPNFIGKKVLLHNGELGKIILTNNSDYFRPLIQVKDQFVDLSLDRSLEIQEIYM</sequence>
<organism evidence="3 4">
    <name type="scientific">Paenibacillus selenitireducens</name>
    <dbReference type="NCBI Taxonomy" id="1324314"/>
    <lineage>
        <taxon>Bacteria</taxon>
        <taxon>Bacillati</taxon>
        <taxon>Bacillota</taxon>
        <taxon>Bacilli</taxon>
        <taxon>Bacillales</taxon>
        <taxon>Paenibacillaceae</taxon>
        <taxon>Paenibacillus</taxon>
    </lineage>
</organism>
<dbReference type="SUPFAM" id="SSF109604">
    <property type="entry name" value="HD-domain/PDEase-like"/>
    <property type="match status" value="1"/>
</dbReference>
<feature type="domain" description="HD-GYP" evidence="2">
    <location>
        <begin position="119"/>
        <end position="314"/>
    </location>
</feature>
<keyword evidence="3" id="KW-0378">Hydrolase</keyword>
<comment type="caution">
    <text evidence="3">The sequence shown here is derived from an EMBL/GenBank/DDBJ whole genome shotgun (WGS) entry which is preliminary data.</text>
</comment>
<dbReference type="Gene3D" id="1.10.3210.10">
    <property type="entry name" value="Hypothetical protein af1432"/>
    <property type="match status" value="1"/>
</dbReference>
<gene>
    <name evidence="3" type="ORF">BVG16_00260</name>
</gene>
<dbReference type="GO" id="GO:0016787">
    <property type="term" value="F:hydrolase activity"/>
    <property type="evidence" value="ECO:0007669"/>
    <property type="project" value="UniProtKB-KW"/>
</dbReference>
<dbReference type="PROSITE" id="PS51832">
    <property type="entry name" value="HD_GYP"/>
    <property type="match status" value="1"/>
</dbReference>
<dbReference type="OrthoDB" id="9759601at2"/>
<dbReference type="RefSeq" id="WP_078496498.1">
    <property type="nucleotide sequence ID" value="NZ_MSZX01000001.1"/>
</dbReference>
<feature type="domain" description="HD" evidence="1">
    <location>
        <begin position="141"/>
        <end position="263"/>
    </location>
</feature>
<dbReference type="PROSITE" id="PS51831">
    <property type="entry name" value="HD"/>
    <property type="match status" value="1"/>
</dbReference>
<dbReference type="InterPro" id="IPR003607">
    <property type="entry name" value="HD/PDEase_dom"/>
</dbReference>
<dbReference type="InterPro" id="IPR006674">
    <property type="entry name" value="HD_domain"/>
</dbReference>